<dbReference type="Pfam" id="PF12399">
    <property type="entry name" value="BCA_ABC_TP_C"/>
    <property type="match status" value="1"/>
</dbReference>
<accession>A0A2R6BG56</accession>
<name>A0A2R6BG56_9ARCH</name>
<dbReference type="InterPro" id="IPR032823">
    <property type="entry name" value="BCA_ABC_TP_C"/>
</dbReference>
<proteinExistence type="predicted"/>
<sequence>MKLVGRVIALDQGYVIASGKPEEVVNEKRVIEAFLGRGIDFASGRRS</sequence>
<evidence type="ECO:0000259" key="1">
    <source>
        <dbReference type="Pfam" id="PF12399"/>
    </source>
</evidence>
<organism evidence="2 3">
    <name type="scientific">Candidatus Marsarchaeota G2 archaeon ECH_B_SAG-F08</name>
    <dbReference type="NCBI Taxonomy" id="1978165"/>
    <lineage>
        <taxon>Archaea</taxon>
        <taxon>Candidatus Marsarchaeota</taxon>
        <taxon>Candidatus Marsarchaeota group 2</taxon>
    </lineage>
</organism>
<dbReference type="Proteomes" id="UP000240381">
    <property type="component" value="Unassembled WGS sequence"/>
</dbReference>
<gene>
    <name evidence="2" type="ORF">B9Q11_04195</name>
</gene>
<evidence type="ECO:0000313" key="3">
    <source>
        <dbReference type="Proteomes" id="UP000240381"/>
    </source>
</evidence>
<evidence type="ECO:0000313" key="2">
    <source>
        <dbReference type="EMBL" id="PSN97428.1"/>
    </source>
</evidence>
<reference evidence="2 3" key="1">
    <citation type="submission" date="2017-04" db="EMBL/GenBank/DDBJ databases">
        <title>Novel microbial lineages endemic to geothermal iron-oxide mats fill important gaps in the evolutionary history of Archaea.</title>
        <authorList>
            <person name="Jay Z.J."/>
            <person name="Beam J.P."/>
            <person name="Dlakic M."/>
            <person name="Rusch D.B."/>
            <person name="Kozubal M.A."/>
            <person name="Inskeep W.P."/>
        </authorList>
    </citation>
    <scope>NUCLEOTIDE SEQUENCE [LARGE SCALE GENOMIC DNA]</scope>
    <source>
        <strain evidence="2">ECH_B_SAG-F08</strain>
    </source>
</reference>
<comment type="caution">
    <text evidence="2">The sequence shown here is derived from an EMBL/GenBank/DDBJ whole genome shotgun (WGS) entry which is preliminary data.</text>
</comment>
<protein>
    <recommendedName>
        <fullName evidence="1">Branched-chain amino acid ATP-binding cassette transporter C-terminal domain-containing protein</fullName>
    </recommendedName>
</protein>
<feature type="domain" description="Branched-chain amino acid ATP-binding cassette transporter C-terminal" evidence="1">
    <location>
        <begin position="15"/>
        <end position="38"/>
    </location>
</feature>
<dbReference type="AlphaFoldDB" id="A0A2R6BG56"/>
<dbReference type="EMBL" id="NEXM01000058">
    <property type="protein sequence ID" value="PSN97428.1"/>
    <property type="molecule type" value="Genomic_DNA"/>
</dbReference>